<reference evidence="2" key="1">
    <citation type="submission" date="2021-05" db="EMBL/GenBank/DDBJ databases">
        <authorList>
            <person name="Alioto T."/>
            <person name="Alioto T."/>
            <person name="Gomez Garrido J."/>
        </authorList>
    </citation>
    <scope>NUCLEOTIDE SEQUENCE</scope>
</reference>
<dbReference type="AlphaFoldDB" id="A0A8D8B0J7"/>
<dbReference type="Pfam" id="PF06585">
    <property type="entry name" value="JHBP"/>
    <property type="match status" value="1"/>
</dbReference>
<name>A0A8D8B0J7_CULPI</name>
<evidence type="ECO:0000313" key="2">
    <source>
        <dbReference type="EMBL" id="CAG6465168.1"/>
    </source>
</evidence>
<feature type="signal peptide" evidence="1">
    <location>
        <begin position="1"/>
        <end position="25"/>
    </location>
</feature>
<sequence>MSTTMFRKFWLAAVMLCGVAGIAEGFPRNEANGCLRHSPSLNKCIERAVQYYITYMANGKISDRYYVMSIDPLGFPNATLVRNRNIHTYFLGREMRGFKNSFVTEVRADLNKLEFLLQFHMPAIDVHGSYRAELAHERQIAEWAKMFSSMRNSTLRIHLKGITYESEDRIYVRVNITDFDLTIGDHTVGFGWFTMSGNYSDHSQAFDLERGRNILSVVENEVTQSFRDKFQLLLNEILRLAPFERFFPSQ</sequence>
<feature type="chain" id="PRO_5034023449" evidence="1">
    <location>
        <begin position="26"/>
        <end position="250"/>
    </location>
</feature>
<organism evidence="2">
    <name type="scientific">Culex pipiens</name>
    <name type="common">House mosquito</name>
    <dbReference type="NCBI Taxonomy" id="7175"/>
    <lineage>
        <taxon>Eukaryota</taxon>
        <taxon>Metazoa</taxon>
        <taxon>Ecdysozoa</taxon>
        <taxon>Arthropoda</taxon>
        <taxon>Hexapoda</taxon>
        <taxon>Insecta</taxon>
        <taxon>Pterygota</taxon>
        <taxon>Neoptera</taxon>
        <taxon>Endopterygota</taxon>
        <taxon>Diptera</taxon>
        <taxon>Nematocera</taxon>
        <taxon>Culicoidea</taxon>
        <taxon>Culicidae</taxon>
        <taxon>Culicinae</taxon>
        <taxon>Culicini</taxon>
        <taxon>Culex</taxon>
        <taxon>Culex</taxon>
    </lineage>
</organism>
<proteinExistence type="predicted"/>
<evidence type="ECO:0000256" key="1">
    <source>
        <dbReference type="SAM" id="SignalP"/>
    </source>
</evidence>
<dbReference type="GO" id="GO:0005615">
    <property type="term" value="C:extracellular space"/>
    <property type="evidence" value="ECO:0007669"/>
    <property type="project" value="TreeGrafter"/>
</dbReference>
<dbReference type="PANTHER" id="PTHR11008">
    <property type="entry name" value="PROTEIN TAKEOUT-LIKE PROTEIN"/>
    <property type="match status" value="1"/>
</dbReference>
<dbReference type="PANTHER" id="PTHR11008:SF39">
    <property type="entry name" value="CIRCADIAN CLOCK-CONTROLLED PROTEIN-LIKE PROTEIN"/>
    <property type="match status" value="1"/>
</dbReference>
<dbReference type="EMBL" id="HBUE01052465">
    <property type="protein sequence ID" value="CAG6465168.1"/>
    <property type="molecule type" value="Transcribed_RNA"/>
</dbReference>
<protein>
    <submittedName>
        <fullName evidence="2">(northern house mosquito) hypothetical protein</fullName>
    </submittedName>
</protein>
<accession>A0A8D8B0J7</accession>
<dbReference type="InterPro" id="IPR010562">
    <property type="entry name" value="Haemolymph_juvenile_hormone-bd"/>
</dbReference>
<dbReference type="InterPro" id="IPR038606">
    <property type="entry name" value="To_sf"/>
</dbReference>
<dbReference type="SMART" id="SM00700">
    <property type="entry name" value="JHBP"/>
    <property type="match status" value="1"/>
</dbReference>
<keyword evidence="1" id="KW-0732">Signal</keyword>
<dbReference type="Gene3D" id="3.15.10.30">
    <property type="entry name" value="Haemolymph juvenile hormone binding protein"/>
    <property type="match status" value="1"/>
</dbReference>